<evidence type="ECO:0000256" key="10">
    <source>
        <dbReference type="ARBA" id="ARBA00023128"/>
    </source>
</evidence>
<dbReference type="GO" id="GO:0015986">
    <property type="term" value="P:proton motive force-driven ATP synthesis"/>
    <property type="evidence" value="ECO:0007669"/>
    <property type="project" value="InterPro"/>
</dbReference>
<dbReference type="GO" id="GO:0015078">
    <property type="term" value="F:proton transmembrane transporter activity"/>
    <property type="evidence" value="ECO:0007669"/>
    <property type="project" value="InterPro"/>
</dbReference>
<dbReference type="InterPro" id="IPR001421">
    <property type="entry name" value="ATP8_metazoa"/>
</dbReference>
<keyword evidence="8 13" id="KW-1133">Transmembrane helix</keyword>
<dbReference type="GO" id="GO:0045259">
    <property type="term" value="C:proton-transporting ATP synthase complex"/>
    <property type="evidence" value="ECO:0007669"/>
    <property type="project" value="UniProtKB-KW"/>
</dbReference>
<protein>
    <recommendedName>
        <fullName evidence="12">ATP synthase complex subunit 8</fullName>
    </recommendedName>
</protein>
<organism evidence="14">
    <name type="scientific">Mukaria splendida</name>
    <dbReference type="NCBI Taxonomy" id="2586309"/>
    <lineage>
        <taxon>Eukaryota</taxon>
        <taxon>Metazoa</taxon>
        <taxon>Ecdysozoa</taxon>
        <taxon>Arthropoda</taxon>
        <taxon>Hexapoda</taxon>
        <taxon>Insecta</taxon>
        <taxon>Pterygota</taxon>
        <taxon>Neoptera</taxon>
        <taxon>Paraneoptera</taxon>
        <taxon>Hemiptera</taxon>
        <taxon>Auchenorrhyncha</taxon>
        <taxon>Membracoidea</taxon>
        <taxon>Cicadellidae</taxon>
        <taxon>Deltocephalinae</taxon>
        <taxon>Mukariini</taxon>
        <taxon>Mukaria</taxon>
    </lineage>
</organism>
<evidence type="ECO:0000256" key="2">
    <source>
        <dbReference type="ARBA" id="ARBA00008892"/>
    </source>
</evidence>
<comment type="similarity">
    <text evidence="2 12">Belongs to the ATPase protein 8 family.</text>
</comment>
<keyword evidence="6 12" id="KW-0812">Transmembrane</keyword>
<evidence type="ECO:0000256" key="12">
    <source>
        <dbReference type="RuleBase" id="RU003661"/>
    </source>
</evidence>
<evidence type="ECO:0000256" key="11">
    <source>
        <dbReference type="ARBA" id="ARBA00023136"/>
    </source>
</evidence>
<dbReference type="CTD" id="4509"/>
<geneLocation type="mitochondrion" evidence="14"/>
<evidence type="ECO:0000256" key="3">
    <source>
        <dbReference type="ARBA" id="ARBA00011291"/>
    </source>
</evidence>
<sequence length="50" mass="6168">MPQMAPTWWTTIMLLTILMMMITMNMIYFIYTKKVKNQPKKTKKPISWQW</sequence>
<evidence type="ECO:0000313" key="14">
    <source>
        <dbReference type="EMBL" id="QOI73918.1"/>
    </source>
</evidence>
<keyword evidence="9 12" id="KW-0406">Ion transport</keyword>
<comment type="subunit">
    <text evidence="3">F-type ATPases have 2 components, CF(1) - the catalytic core - and CF(0) - the membrane proton channel.</text>
</comment>
<keyword evidence="11 13" id="KW-0472">Membrane</keyword>
<evidence type="ECO:0000256" key="6">
    <source>
        <dbReference type="ARBA" id="ARBA00022692"/>
    </source>
</evidence>
<dbReference type="EMBL" id="MG813485">
    <property type="protein sequence ID" value="QOI73918.1"/>
    <property type="molecule type" value="Genomic_DNA"/>
</dbReference>
<evidence type="ECO:0000256" key="5">
    <source>
        <dbReference type="ARBA" id="ARBA00022547"/>
    </source>
</evidence>
<keyword evidence="4 12" id="KW-0813">Transport</keyword>
<evidence type="ECO:0000256" key="8">
    <source>
        <dbReference type="ARBA" id="ARBA00022989"/>
    </source>
</evidence>
<evidence type="ECO:0000256" key="4">
    <source>
        <dbReference type="ARBA" id="ARBA00022448"/>
    </source>
</evidence>
<proteinExistence type="inferred from homology"/>
<dbReference type="RefSeq" id="YP_010016412.1">
    <property type="nucleotide sequence ID" value="NC_053559.1"/>
</dbReference>
<keyword evidence="10 12" id="KW-0496">Mitochondrion</keyword>
<dbReference type="GO" id="GO:0031966">
    <property type="term" value="C:mitochondrial membrane"/>
    <property type="evidence" value="ECO:0007669"/>
    <property type="project" value="UniProtKB-SubCell"/>
</dbReference>
<gene>
    <name evidence="14" type="primary">ATP8</name>
</gene>
<evidence type="ECO:0000256" key="7">
    <source>
        <dbReference type="ARBA" id="ARBA00022781"/>
    </source>
</evidence>
<dbReference type="AlphaFoldDB" id="A0A7L8ZUF1"/>
<evidence type="ECO:0000256" key="9">
    <source>
        <dbReference type="ARBA" id="ARBA00023065"/>
    </source>
</evidence>
<comment type="subcellular location">
    <subcellularLocation>
        <location evidence="1 12">Mitochondrion membrane</location>
        <topology evidence="1 12">Single-pass membrane protein</topology>
    </subcellularLocation>
</comment>
<keyword evidence="5 12" id="KW-0138">CF(0)</keyword>
<evidence type="ECO:0000256" key="13">
    <source>
        <dbReference type="SAM" id="Phobius"/>
    </source>
</evidence>
<feature type="transmembrane region" description="Helical" evidence="13">
    <location>
        <begin position="12"/>
        <end position="31"/>
    </location>
</feature>
<dbReference type="Pfam" id="PF00895">
    <property type="entry name" value="ATP-synt_8"/>
    <property type="match status" value="1"/>
</dbReference>
<reference evidence="14" key="1">
    <citation type="submission" date="2018-01" db="EMBL/GenBank/DDBJ databases">
        <authorList>
            <person name="Dai R.H."/>
            <person name="Wang J.J."/>
        </authorList>
    </citation>
    <scope>NUCLEOTIDE SEQUENCE</scope>
</reference>
<name>A0A7L8ZUF1_9HEMI</name>
<evidence type="ECO:0000256" key="1">
    <source>
        <dbReference type="ARBA" id="ARBA00004304"/>
    </source>
</evidence>
<dbReference type="GeneID" id="63350799"/>
<keyword evidence="7 12" id="KW-0375">Hydrogen ion transport</keyword>
<accession>A0A7L8ZUF1</accession>